<evidence type="ECO:0000313" key="4">
    <source>
        <dbReference type="EMBL" id="GKV11410.1"/>
    </source>
</evidence>
<evidence type="ECO:0000256" key="2">
    <source>
        <dbReference type="ARBA" id="ARBA00022737"/>
    </source>
</evidence>
<keyword evidence="5" id="KW-1185">Reference proteome</keyword>
<evidence type="ECO:0000313" key="5">
    <source>
        <dbReference type="Proteomes" id="UP001054252"/>
    </source>
</evidence>
<keyword evidence="1" id="KW-0433">Leucine-rich repeat</keyword>
<dbReference type="PANTHER" id="PTHR15454">
    <property type="entry name" value="NISCHARIN RELATED"/>
    <property type="match status" value="1"/>
</dbReference>
<dbReference type="Proteomes" id="UP001054252">
    <property type="component" value="Unassembled WGS sequence"/>
</dbReference>
<dbReference type="PANTHER" id="PTHR15454:SF7">
    <property type="entry name" value="OS07G0106100 PROTEIN"/>
    <property type="match status" value="1"/>
</dbReference>
<feature type="region of interest" description="Disordered" evidence="3">
    <location>
        <begin position="504"/>
        <end position="529"/>
    </location>
</feature>
<dbReference type="GO" id="GO:0005737">
    <property type="term" value="C:cytoplasm"/>
    <property type="evidence" value="ECO:0007669"/>
    <property type="project" value="TreeGrafter"/>
</dbReference>
<dbReference type="AlphaFoldDB" id="A0AAV5JLX3"/>
<dbReference type="FunFam" id="3.80.10.10:FF:000320">
    <property type="entry name" value="Protein phosphatase 1 regulatory subunit pprA"/>
    <property type="match status" value="1"/>
</dbReference>
<comment type="caution">
    <text evidence="4">The sequence shown here is derived from an EMBL/GenBank/DDBJ whole genome shotgun (WGS) entry which is preliminary data.</text>
</comment>
<reference evidence="4 5" key="1">
    <citation type="journal article" date="2021" name="Commun. Biol.">
        <title>The genome of Shorea leprosula (Dipterocarpaceae) highlights the ecological relevance of drought in aseasonal tropical rainforests.</title>
        <authorList>
            <person name="Ng K.K.S."/>
            <person name="Kobayashi M.J."/>
            <person name="Fawcett J.A."/>
            <person name="Hatakeyama M."/>
            <person name="Paape T."/>
            <person name="Ng C.H."/>
            <person name="Ang C.C."/>
            <person name="Tnah L.H."/>
            <person name="Lee C.T."/>
            <person name="Nishiyama T."/>
            <person name="Sese J."/>
            <person name="O'Brien M.J."/>
            <person name="Copetti D."/>
            <person name="Mohd Noor M.I."/>
            <person name="Ong R.C."/>
            <person name="Putra M."/>
            <person name="Sireger I.Z."/>
            <person name="Indrioko S."/>
            <person name="Kosugi Y."/>
            <person name="Izuno A."/>
            <person name="Isagi Y."/>
            <person name="Lee S.L."/>
            <person name="Shimizu K.K."/>
        </authorList>
    </citation>
    <scope>NUCLEOTIDE SEQUENCE [LARGE SCALE GENOMIC DNA]</scope>
    <source>
        <strain evidence="4">214</strain>
    </source>
</reference>
<dbReference type="InterPro" id="IPR001611">
    <property type="entry name" value="Leu-rich_rpt"/>
</dbReference>
<sequence>MLQCSQSPLQFKAKKQNFRLTLKFRNINPSSGSWLFLTCFYLSENSPTSVEAMHKTSEEASEVKVKKGSPKVAVLSFLPEKRDALIHLNASATPVTSTALEGMKGECSIHSKNAGEDESDHGFSSQNILVALDGRNHLASHHHYSLDSESVHVSSDIVNEELIFSIGDPHHSDKEAHENSDSPLCADFANDSGDHTPPTGHLIVKSCSMLNILSSGPTFTGCSPKYLAPSSRSSEDLQVLEMRHYSALTKDWVLPITDEVKSVKNLQEQLSTKCWDEAISSDFKFKQIEEWVNDIQHYSSVEETDDLFHSNDDVNREPSSMNGLTVTRAASVTAGALPRGLHILNLSKNNISTIGGLRGLTQLRVLDLSYKHILRIGHGLASCSSLKELYLAGNRICEVEGLHRLLKLTVLDLRFNKISTNNCLGQLAANYNSLQAISLEGNPAQKNVGDEQLKKYVRGLLPHLSYFNRQPIKISTLKDFADRSVRLGIGGSLQFDCSLRSDHKVSQKSGHVGTHRQPSTSTRGPKKQAVVSTIQSRGRRGCMSPSVGARAAANHRHHYFDFGSKLLNLKSELSIRRS</sequence>
<gene>
    <name evidence="4" type="ORF">SLEP1_g22671</name>
</gene>
<dbReference type="PROSITE" id="PS51450">
    <property type="entry name" value="LRR"/>
    <property type="match status" value="2"/>
</dbReference>
<evidence type="ECO:0000256" key="3">
    <source>
        <dbReference type="SAM" id="MobiDB-lite"/>
    </source>
</evidence>
<dbReference type="InterPro" id="IPR032675">
    <property type="entry name" value="LRR_dom_sf"/>
</dbReference>
<dbReference type="Gene3D" id="3.80.10.10">
    <property type="entry name" value="Ribonuclease Inhibitor"/>
    <property type="match status" value="1"/>
</dbReference>
<keyword evidence="2" id="KW-0677">Repeat</keyword>
<organism evidence="4 5">
    <name type="scientific">Rubroshorea leprosula</name>
    <dbReference type="NCBI Taxonomy" id="152421"/>
    <lineage>
        <taxon>Eukaryota</taxon>
        <taxon>Viridiplantae</taxon>
        <taxon>Streptophyta</taxon>
        <taxon>Embryophyta</taxon>
        <taxon>Tracheophyta</taxon>
        <taxon>Spermatophyta</taxon>
        <taxon>Magnoliopsida</taxon>
        <taxon>eudicotyledons</taxon>
        <taxon>Gunneridae</taxon>
        <taxon>Pentapetalae</taxon>
        <taxon>rosids</taxon>
        <taxon>malvids</taxon>
        <taxon>Malvales</taxon>
        <taxon>Dipterocarpaceae</taxon>
        <taxon>Rubroshorea</taxon>
    </lineage>
</organism>
<name>A0AAV5JLX3_9ROSI</name>
<evidence type="ECO:0000256" key="1">
    <source>
        <dbReference type="ARBA" id="ARBA00022614"/>
    </source>
</evidence>
<dbReference type="SUPFAM" id="SSF52058">
    <property type="entry name" value="L domain-like"/>
    <property type="match status" value="1"/>
</dbReference>
<dbReference type="Pfam" id="PF13855">
    <property type="entry name" value="LRR_8"/>
    <property type="match status" value="1"/>
</dbReference>
<proteinExistence type="predicted"/>
<accession>A0AAV5JLX3</accession>
<dbReference type="EMBL" id="BPVZ01000034">
    <property type="protein sequence ID" value="GKV11410.1"/>
    <property type="molecule type" value="Genomic_DNA"/>
</dbReference>
<protein>
    <submittedName>
        <fullName evidence="4">Uncharacterized protein</fullName>
    </submittedName>
</protein>